<reference evidence="2 3" key="1">
    <citation type="submission" date="2023-11" db="EMBL/GenBank/DDBJ databases">
        <title>Analysis of the Genomes of Mucilaginibacter gossypii cycad 4 and M. sabulilitoris SNA2: microbes with the potential for plant growth promotion.</title>
        <authorList>
            <person name="Hirsch A.M."/>
            <person name="Humm E."/>
            <person name="Rubbi M."/>
            <person name="Del Vecchio G."/>
            <person name="Ha S.M."/>
            <person name="Pellegrini M."/>
            <person name="Gunsalus R.P."/>
        </authorList>
    </citation>
    <scope>NUCLEOTIDE SEQUENCE [LARGE SCALE GENOMIC DNA]</scope>
    <source>
        <strain evidence="2 3">SNA2</strain>
    </source>
</reference>
<gene>
    <name evidence="2" type="ORF">SNE25_10640</name>
</gene>
<dbReference type="GO" id="GO:0016787">
    <property type="term" value="F:hydrolase activity"/>
    <property type="evidence" value="ECO:0007669"/>
    <property type="project" value="UniProtKB-KW"/>
</dbReference>
<dbReference type="SUPFAM" id="SSF53474">
    <property type="entry name" value="alpha/beta-Hydrolases"/>
    <property type="match status" value="1"/>
</dbReference>
<organism evidence="2 3">
    <name type="scientific">Mucilaginibacter sabulilitoris</name>
    <dbReference type="NCBI Taxonomy" id="1173583"/>
    <lineage>
        <taxon>Bacteria</taxon>
        <taxon>Pseudomonadati</taxon>
        <taxon>Bacteroidota</taxon>
        <taxon>Sphingobacteriia</taxon>
        <taxon>Sphingobacteriales</taxon>
        <taxon>Sphingobacteriaceae</taxon>
        <taxon>Mucilaginibacter</taxon>
    </lineage>
</organism>
<dbReference type="InterPro" id="IPR000801">
    <property type="entry name" value="Esterase-like"/>
</dbReference>
<evidence type="ECO:0000313" key="3">
    <source>
        <dbReference type="Proteomes" id="UP001324380"/>
    </source>
</evidence>
<dbReference type="PANTHER" id="PTHR48098">
    <property type="entry name" value="ENTEROCHELIN ESTERASE-RELATED"/>
    <property type="match status" value="1"/>
</dbReference>
<feature type="chain" id="PRO_5045938092" evidence="1">
    <location>
        <begin position="22"/>
        <end position="295"/>
    </location>
</feature>
<keyword evidence="2" id="KW-0378">Hydrolase</keyword>
<dbReference type="RefSeq" id="WP_321565079.1">
    <property type="nucleotide sequence ID" value="NZ_CP139558.1"/>
</dbReference>
<name>A0ABZ0TWW4_9SPHI</name>
<dbReference type="Gene3D" id="3.40.50.1820">
    <property type="entry name" value="alpha/beta hydrolase"/>
    <property type="match status" value="1"/>
</dbReference>
<dbReference type="InterPro" id="IPR050583">
    <property type="entry name" value="Mycobacterial_A85_antigen"/>
</dbReference>
<dbReference type="PANTHER" id="PTHR48098:SF1">
    <property type="entry name" value="DIACYLGLYCEROL ACYLTRANSFERASE_MYCOLYLTRANSFERASE AG85A"/>
    <property type="match status" value="1"/>
</dbReference>
<feature type="signal peptide" evidence="1">
    <location>
        <begin position="1"/>
        <end position="21"/>
    </location>
</feature>
<sequence length="295" mass="33655">MNILKKLILLCFFLSAGIAFAQPAGKVIEEQNIKSDILKHNVKYTIYLPADYETSNRNYPVVYLLHGYGDDHTGWLQFGEVNRYADKAIAEGRIPPMIIVMPDAQTTFYINSYDGKQNYEDFFFKEFIPDIERDYRIKTSKQYRAVAGLSMGGFGTLVYSLKHPEMFSAAAALSAGVRTDDDFMAIPDVRWDEVYSKVFGPNLKGKERLNATWQSYSILGLVQSKSTDELNDVCYWIDCGDDDALSKGNSLLHIALTEKKVPHEFRIRDGAHTWTYWRTGITDALEFIGDSFRQK</sequence>
<dbReference type="Pfam" id="PF00756">
    <property type="entry name" value="Esterase"/>
    <property type="match status" value="1"/>
</dbReference>
<proteinExistence type="predicted"/>
<evidence type="ECO:0000313" key="2">
    <source>
        <dbReference type="EMBL" id="WPU95975.1"/>
    </source>
</evidence>
<evidence type="ECO:0000256" key="1">
    <source>
        <dbReference type="SAM" id="SignalP"/>
    </source>
</evidence>
<dbReference type="EMBL" id="CP139558">
    <property type="protein sequence ID" value="WPU95975.1"/>
    <property type="molecule type" value="Genomic_DNA"/>
</dbReference>
<dbReference type="InterPro" id="IPR029058">
    <property type="entry name" value="AB_hydrolase_fold"/>
</dbReference>
<accession>A0ABZ0TWW4</accession>
<dbReference type="Proteomes" id="UP001324380">
    <property type="component" value="Chromosome"/>
</dbReference>
<protein>
    <submittedName>
        <fullName evidence="2">Alpha/beta hydrolase family protein</fullName>
    </submittedName>
</protein>
<keyword evidence="1" id="KW-0732">Signal</keyword>
<keyword evidence="3" id="KW-1185">Reference proteome</keyword>